<accession>A0A1H8PCU6</accession>
<evidence type="ECO:0000259" key="2">
    <source>
        <dbReference type="PROSITE" id="PS50987"/>
    </source>
</evidence>
<dbReference type="Pfam" id="PF12840">
    <property type="entry name" value="HTH_20"/>
    <property type="match status" value="1"/>
</dbReference>
<proteinExistence type="predicted"/>
<dbReference type="Proteomes" id="UP000199126">
    <property type="component" value="Unassembled WGS sequence"/>
</dbReference>
<dbReference type="CDD" id="cd00090">
    <property type="entry name" value="HTH_ARSR"/>
    <property type="match status" value="2"/>
</dbReference>
<dbReference type="AlphaFoldDB" id="A0A1H8PCU6"/>
<dbReference type="Gene3D" id="1.10.10.10">
    <property type="entry name" value="Winged helix-like DNA-binding domain superfamily/Winged helix DNA-binding domain"/>
    <property type="match status" value="2"/>
</dbReference>
<dbReference type="Pfam" id="PF01022">
    <property type="entry name" value="HTH_5"/>
    <property type="match status" value="1"/>
</dbReference>
<evidence type="ECO:0000256" key="1">
    <source>
        <dbReference type="SAM" id="MobiDB-lite"/>
    </source>
</evidence>
<dbReference type="PANTHER" id="PTHR36216">
    <property type="entry name" value="TRANSCRIPTIONAL REGULATOR, TRMB"/>
    <property type="match status" value="1"/>
</dbReference>
<dbReference type="InterPro" id="IPR036388">
    <property type="entry name" value="WH-like_DNA-bd_sf"/>
</dbReference>
<dbReference type="RefSeq" id="WP_089821366.1">
    <property type="nucleotide sequence ID" value="NZ_FODV01000002.1"/>
</dbReference>
<dbReference type="PANTHER" id="PTHR36216:SF1">
    <property type="entry name" value="HTH ARSR-TYPE DOMAIN-CONTAINING PROTEIN"/>
    <property type="match status" value="1"/>
</dbReference>
<dbReference type="OrthoDB" id="28610at2157"/>
<sequence>MTRRLELAAVVSVTLLVLSSCPLLFALEPHAASPSPNVDHDVDAEVVDLQAAGDWTGSTLVTTPLMSTTSDVVAPVRHALTPVAVSVQQGAVQSGEVDPLENDTRRRIYEAVERAPGTYVARLVERTSIPRSTVRYHLRVLADAGLVTSEAVRGKQRYVASGDDADATLAAAYTDEATATLLDALRRTMPVTVSELADEIDRTPGTVSHHLDRLESEGLVERERVGNAVMNTLAGPARDVVVDGSPDGDDYSAVPSDD</sequence>
<organism evidence="3 4">
    <name type="scientific">Halogranum amylolyticum</name>
    <dbReference type="NCBI Taxonomy" id="660520"/>
    <lineage>
        <taxon>Archaea</taxon>
        <taxon>Methanobacteriati</taxon>
        <taxon>Methanobacteriota</taxon>
        <taxon>Stenosarchaea group</taxon>
        <taxon>Halobacteria</taxon>
        <taxon>Halobacteriales</taxon>
        <taxon>Haloferacaceae</taxon>
    </lineage>
</organism>
<feature type="region of interest" description="Disordered" evidence="1">
    <location>
        <begin position="237"/>
        <end position="258"/>
    </location>
</feature>
<keyword evidence="4" id="KW-1185">Reference proteome</keyword>
<evidence type="ECO:0000313" key="4">
    <source>
        <dbReference type="Proteomes" id="UP000199126"/>
    </source>
</evidence>
<dbReference type="EMBL" id="FODV01000002">
    <property type="protein sequence ID" value="SEO39597.1"/>
    <property type="molecule type" value="Genomic_DNA"/>
</dbReference>
<dbReference type="PROSITE" id="PS50987">
    <property type="entry name" value="HTH_ARSR_2"/>
    <property type="match status" value="1"/>
</dbReference>
<protein>
    <submittedName>
        <fullName evidence="3">Helix-turn-helix domain-containing protein</fullName>
    </submittedName>
</protein>
<dbReference type="InterPro" id="IPR001845">
    <property type="entry name" value="HTH_ArsR_DNA-bd_dom"/>
</dbReference>
<gene>
    <name evidence="3" type="ORF">SAMN04487948_102224</name>
</gene>
<reference evidence="4" key="1">
    <citation type="submission" date="2016-10" db="EMBL/GenBank/DDBJ databases">
        <authorList>
            <person name="Varghese N."/>
            <person name="Submissions S."/>
        </authorList>
    </citation>
    <scope>NUCLEOTIDE SEQUENCE [LARGE SCALE GENOMIC DNA]</scope>
    <source>
        <strain evidence="4">CGMCC 1.10121</strain>
    </source>
</reference>
<dbReference type="SUPFAM" id="SSF46785">
    <property type="entry name" value="Winged helix' DNA-binding domain"/>
    <property type="match status" value="2"/>
</dbReference>
<feature type="domain" description="HTH arsR-type" evidence="2">
    <location>
        <begin position="158"/>
        <end position="253"/>
    </location>
</feature>
<dbReference type="GO" id="GO:0003700">
    <property type="term" value="F:DNA-binding transcription factor activity"/>
    <property type="evidence" value="ECO:0007669"/>
    <property type="project" value="InterPro"/>
</dbReference>
<feature type="compositionally biased region" description="Acidic residues" evidence="1">
    <location>
        <begin position="246"/>
        <end position="258"/>
    </location>
</feature>
<evidence type="ECO:0000313" key="3">
    <source>
        <dbReference type="EMBL" id="SEO39597.1"/>
    </source>
</evidence>
<dbReference type="PROSITE" id="PS51257">
    <property type="entry name" value="PROKAR_LIPOPROTEIN"/>
    <property type="match status" value="1"/>
</dbReference>
<dbReference type="InterPro" id="IPR011991">
    <property type="entry name" value="ArsR-like_HTH"/>
</dbReference>
<name>A0A1H8PCU6_9EURY</name>
<dbReference type="SMART" id="SM00418">
    <property type="entry name" value="HTH_ARSR"/>
    <property type="match status" value="2"/>
</dbReference>
<dbReference type="InterPro" id="IPR036390">
    <property type="entry name" value="WH_DNA-bd_sf"/>
</dbReference>